<gene>
    <name evidence="2" type="ORF">AAP_00695</name>
</gene>
<dbReference type="Proteomes" id="UP000242877">
    <property type="component" value="Unassembled WGS sequence"/>
</dbReference>
<evidence type="ECO:0008006" key="4">
    <source>
        <dbReference type="Google" id="ProtNLM"/>
    </source>
</evidence>
<evidence type="ECO:0000313" key="2">
    <source>
        <dbReference type="EMBL" id="KZZ97052.1"/>
    </source>
</evidence>
<sequence>MTKRQNNQRGPILQISRVESYADFPDNRENPGRMMSGVGHQPSTSGFSTAHPGEVHQQPKNRTQQDAHDDGQNNAGHFHFVTVNPCSEQQKLYNKSIVRSHASKRLGRPNKHRNSALASSLNANTAEFRVFHTGKRRWTSKRPKMKMRLNGIEVGNGNHQEAATTHSIAPPTNNNARDDDEAVIGQRSPKSSPAITSASEDIDPPNPPHRIFVPINYDDADRSLQLWMGQKDCSELVSIPSSCGNALHLEVGGGDVSLYGFDYVKALDKREIETQETSANVDISSFSQDSTITNTDPSTSFIHKALSSSTGFDPLCHPRAWELRHYVETQQWPGFLRNPDTQQKGMLYEWYQLMRNNQLVLACCLYGALAHQQIRRSLSSTHLSSTPEELLERSLWEEHAIKLLKETATDVAVATSDETIFALLWMAVSRVDYSRWRQSTTISQVPFADLQWLDVYGGLTIDDSHLRAMRAMIDMKGGLGAIRIAGLAQALSTFDILLATKYYAPPHYSFVGIYPETASGNTPGWPTTFDAQGYRGHEGYSDPISDCSLPSILTQTLRNIQDYTAMLSKYVSTTEAPEASVIADRRKYIQFQAVSLPERMAPEDFTCKFQELAYGPLRFAVLLYSMWIVFPLPPINRPFVRLSKQLKTLLRNQDLPDAWSESSIWSLIGRETSSSGSPHSSYSATARRSPSTASPMSDHGCFQPTSNQFFGRSIELCDSGSSLQEASPSPINLSGASIMRYDTPRFSECSTNGRNTPLSLTAASRLPGSLHLLLWVIVMGGIAADLNDRTFYVDVLAKTCKSAGVTTWPGLRDILTSVAWVDRICDIDALPLWNETLELL</sequence>
<reference evidence="2 3" key="1">
    <citation type="journal article" date="2016" name="Genome Biol. Evol.">
        <title>Divergent and convergent evolution of fungal pathogenicity.</title>
        <authorList>
            <person name="Shang Y."/>
            <person name="Xiao G."/>
            <person name="Zheng P."/>
            <person name="Cen K."/>
            <person name="Zhan S."/>
            <person name="Wang C."/>
        </authorList>
    </citation>
    <scope>NUCLEOTIDE SEQUENCE [LARGE SCALE GENOMIC DNA]</scope>
    <source>
        <strain evidence="2 3">ARSEF 7405</strain>
    </source>
</reference>
<feature type="region of interest" description="Disordered" evidence="1">
    <location>
        <begin position="1"/>
        <end position="74"/>
    </location>
</feature>
<feature type="compositionally biased region" description="Low complexity" evidence="1">
    <location>
        <begin position="673"/>
        <end position="695"/>
    </location>
</feature>
<keyword evidence="3" id="KW-1185">Reference proteome</keyword>
<evidence type="ECO:0000313" key="3">
    <source>
        <dbReference type="Proteomes" id="UP000242877"/>
    </source>
</evidence>
<dbReference type="PANTHER" id="PTHR37540">
    <property type="entry name" value="TRANSCRIPTION FACTOR (ACR-2), PUTATIVE-RELATED-RELATED"/>
    <property type="match status" value="1"/>
</dbReference>
<feature type="region of interest" description="Disordered" evidence="1">
    <location>
        <begin position="184"/>
        <end position="209"/>
    </location>
</feature>
<organism evidence="2 3">
    <name type="scientific">Ascosphaera apis ARSEF 7405</name>
    <dbReference type="NCBI Taxonomy" id="392613"/>
    <lineage>
        <taxon>Eukaryota</taxon>
        <taxon>Fungi</taxon>
        <taxon>Dikarya</taxon>
        <taxon>Ascomycota</taxon>
        <taxon>Pezizomycotina</taxon>
        <taxon>Eurotiomycetes</taxon>
        <taxon>Eurotiomycetidae</taxon>
        <taxon>Onygenales</taxon>
        <taxon>Ascosphaeraceae</taxon>
        <taxon>Ascosphaera</taxon>
    </lineage>
</organism>
<dbReference type="OrthoDB" id="3469466at2759"/>
<feature type="compositionally biased region" description="Polar residues" evidence="1">
    <location>
        <begin position="188"/>
        <end position="199"/>
    </location>
</feature>
<dbReference type="AlphaFoldDB" id="A0A162IQ08"/>
<comment type="caution">
    <text evidence="2">The sequence shown here is derived from an EMBL/GenBank/DDBJ whole genome shotgun (WGS) entry which is preliminary data.</text>
</comment>
<dbReference type="EMBL" id="AZGZ01000002">
    <property type="protein sequence ID" value="KZZ97052.1"/>
    <property type="molecule type" value="Genomic_DNA"/>
</dbReference>
<feature type="region of interest" description="Disordered" evidence="1">
    <location>
        <begin position="671"/>
        <end position="698"/>
    </location>
</feature>
<dbReference type="PANTHER" id="PTHR37540:SF5">
    <property type="entry name" value="TRANSCRIPTION FACTOR DOMAIN-CONTAINING PROTEIN"/>
    <property type="match status" value="1"/>
</dbReference>
<accession>A0A162IQ08</accession>
<dbReference type="VEuPathDB" id="FungiDB:AAP_00695"/>
<protein>
    <recommendedName>
        <fullName evidence="4">Transcription factor domain-containing protein</fullName>
    </recommendedName>
</protein>
<name>A0A162IQ08_9EURO</name>
<proteinExistence type="predicted"/>
<evidence type="ECO:0000256" key="1">
    <source>
        <dbReference type="SAM" id="MobiDB-lite"/>
    </source>
</evidence>